<feature type="compositionally biased region" description="Acidic residues" evidence="1">
    <location>
        <begin position="306"/>
        <end position="315"/>
    </location>
</feature>
<dbReference type="EMBL" id="AZNH01000065">
    <property type="protein sequence ID" value="KID83168.1"/>
    <property type="molecule type" value="Genomic_DNA"/>
</dbReference>
<protein>
    <submittedName>
        <fullName evidence="2">Uncharacterized protein</fullName>
    </submittedName>
</protein>
<dbReference type="HOGENOM" id="CLU_060580_0_0_1"/>
<reference evidence="2 3" key="1">
    <citation type="journal article" date="2014" name="Proc. Natl. Acad. Sci. U.S.A.">
        <title>Trajectory and genomic determinants of fungal-pathogen speciation and host adaptation.</title>
        <authorList>
            <person name="Hu X."/>
            <person name="Xiao G."/>
            <person name="Zheng P."/>
            <person name="Shang Y."/>
            <person name="Su Y."/>
            <person name="Zhang X."/>
            <person name="Liu X."/>
            <person name="Zhan S."/>
            <person name="St Leger R.J."/>
            <person name="Wang C."/>
        </authorList>
    </citation>
    <scope>NUCLEOTIDE SEQUENCE [LARGE SCALE GENOMIC DNA]</scope>
    <source>
        <strain evidence="2 3">ARSEF 977</strain>
    </source>
</reference>
<proteinExistence type="predicted"/>
<feature type="region of interest" description="Disordered" evidence="1">
    <location>
        <begin position="292"/>
        <end position="315"/>
    </location>
</feature>
<organism evidence="2 3">
    <name type="scientific">Metarhizium guizhouense (strain ARSEF 977)</name>
    <dbReference type="NCBI Taxonomy" id="1276136"/>
    <lineage>
        <taxon>Eukaryota</taxon>
        <taxon>Fungi</taxon>
        <taxon>Dikarya</taxon>
        <taxon>Ascomycota</taxon>
        <taxon>Pezizomycotina</taxon>
        <taxon>Sordariomycetes</taxon>
        <taxon>Hypocreomycetidae</taxon>
        <taxon>Hypocreales</taxon>
        <taxon>Clavicipitaceae</taxon>
        <taxon>Metarhizium</taxon>
    </lineage>
</organism>
<comment type="caution">
    <text evidence="2">The sequence shown here is derived from an EMBL/GenBank/DDBJ whole genome shotgun (WGS) entry which is preliminary data.</text>
</comment>
<evidence type="ECO:0000313" key="3">
    <source>
        <dbReference type="Proteomes" id="UP000031192"/>
    </source>
</evidence>
<gene>
    <name evidence="2" type="ORF">MGU_09531</name>
</gene>
<evidence type="ECO:0000256" key="1">
    <source>
        <dbReference type="SAM" id="MobiDB-lite"/>
    </source>
</evidence>
<dbReference type="AlphaFoldDB" id="A0A0B4GKU6"/>
<accession>A0A0B4GKU6</accession>
<keyword evidence="3" id="KW-1185">Reference proteome</keyword>
<dbReference type="Proteomes" id="UP000031192">
    <property type="component" value="Unassembled WGS sequence"/>
</dbReference>
<name>A0A0B4GKU6_METGA</name>
<evidence type="ECO:0000313" key="2">
    <source>
        <dbReference type="EMBL" id="KID83168.1"/>
    </source>
</evidence>
<sequence>MLNAVYRDKMQRHPYGYACYQPESSLIVKPGALGYVNNDGRWSPLVAKNGSNIDLGVPETLVPNGLGSFDKLFAAPPEEMSWGPKISDGANGISLDFKANASLIPAGVPADIGALFGFKTDESFGAILMTTNPVTREAVYGERAYKNWCKTNAPVIISNWPDVEDHGLVIVTSIHKTTRADLRTWQDKRQEIKVGFKASAVGLGELAPSSEWYKALGDDGWISSEAPSNTSEQKVVFFGGLFWRFNKLSKYLPGQDQLTSSEFKKLRSVIDQLPNSFSTVYNGTPYIVSCNEIGRGQVGPEGPGKEDEEDSGMEY</sequence>